<dbReference type="Proteomes" id="UP001526147">
    <property type="component" value="Unassembled WGS sequence"/>
</dbReference>
<name>A0ABT3DPD7_9BACI</name>
<organism evidence="9 10">
    <name type="scientific">Metabacillus halosaccharovorans</name>
    <dbReference type="NCBI Taxonomy" id="930124"/>
    <lineage>
        <taxon>Bacteria</taxon>
        <taxon>Bacillati</taxon>
        <taxon>Bacillota</taxon>
        <taxon>Bacilli</taxon>
        <taxon>Bacillales</taxon>
        <taxon>Bacillaceae</taxon>
        <taxon>Metabacillus</taxon>
    </lineage>
</organism>
<keyword evidence="2 7" id="KW-0813">Transport</keyword>
<comment type="similarity">
    <text evidence="7">Belongs to the binding-protein-dependent transport system permease family.</text>
</comment>
<dbReference type="EMBL" id="JAOYEY010000051">
    <property type="protein sequence ID" value="MCV9888758.1"/>
    <property type="molecule type" value="Genomic_DNA"/>
</dbReference>
<dbReference type="SUPFAM" id="SSF161098">
    <property type="entry name" value="MetI-like"/>
    <property type="match status" value="1"/>
</dbReference>
<feature type="domain" description="ABC transmembrane type-1" evidence="8">
    <location>
        <begin position="68"/>
        <end position="284"/>
    </location>
</feature>
<dbReference type="InterPro" id="IPR000515">
    <property type="entry name" value="MetI-like"/>
</dbReference>
<protein>
    <submittedName>
        <fullName evidence="9">Sugar ABC transporter permease</fullName>
    </submittedName>
</protein>
<proteinExistence type="inferred from homology"/>
<evidence type="ECO:0000313" key="9">
    <source>
        <dbReference type="EMBL" id="MCV9888758.1"/>
    </source>
</evidence>
<keyword evidence="3" id="KW-1003">Cell membrane</keyword>
<keyword evidence="10" id="KW-1185">Reference proteome</keyword>
<evidence type="ECO:0000256" key="7">
    <source>
        <dbReference type="RuleBase" id="RU363032"/>
    </source>
</evidence>
<feature type="transmembrane region" description="Helical" evidence="7">
    <location>
        <begin position="268"/>
        <end position="289"/>
    </location>
</feature>
<reference evidence="9 10" key="1">
    <citation type="submission" date="2022-10" db="EMBL/GenBank/DDBJ databases">
        <title>Draft genome assembly of moderately radiation resistant bacterium Metabacillus halosaccharovorans.</title>
        <authorList>
            <person name="Pal S."/>
            <person name="Gopinathan A."/>
        </authorList>
    </citation>
    <scope>NUCLEOTIDE SEQUENCE [LARGE SCALE GENOMIC DNA]</scope>
    <source>
        <strain evidence="9 10">VITHBRA001</strain>
    </source>
</reference>
<dbReference type="CDD" id="cd06261">
    <property type="entry name" value="TM_PBP2"/>
    <property type="match status" value="1"/>
</dbReference>
<feature type="transmembrane region" description="Helical" evidence="7">
    <location>
        <begin position="206"/>
        <end position="225"/>
    </location>
</feature>
<evidence type="ECO:0000256" key="2">
    <source>
        <dbReference type="ARBA" id="ARBA00022448"/>
    </source>
</evidence>
<evidence type="ECO:0000313" key="10">
    <source>
        <dbReference type="Proteomes" id="UP001526147"/>
    </source>
</evidence>
<keyword evidence="6 7" id="KW-0472">Membrane</keyword>
<dbReference type="PANTHER" id="PTHR43005">
    <property type="entry name" value="BLR7065 PROTEIN"/>
    <property type="match status" value="1"/>
</dbReference>
<keyword evidence="4 7" id="KW-0812">Transmembrane</keyword>
<sequence length="297" mass="33404">MKVRNGALSMMFFMPAALFMLVFLVLPILRLLRDSFFHIDLMDPAAREFVGLANYIDSLSSKRFLASLWNTVIYIVTAVGIEFLIGLTLALLLSNAFKGSQILRTILLTPLMLAPLVSGLIWKFMLNDQFGIINWTLYKIGIISDPHQILWLSDSRFSLLSTIIADIWLTTPFIMLVLLAGIQGISKSLYESADIDGANKWHKFRYITIPCLIPVASVALLIRIIDAARTFDIVWVLTQGGPGFSSELLSTYMYKTLTRYGQVGHSSAMAVIFIIILLVLSSFFIAKIWSPRKKNAW</sequence>
<dbReference type="PROSITE" id="PS50928">
    <property type="entry name" value="ABC_TM1"/>
    <property type="match status" value="1"/>
</dbReference>
<evidence type="ECO:0000256" key="6">
    <source>
        <dbReference type="ARBA" id="ARBA00023136"/>
    </source>
</evidence>
<dbReference type="PANTHER" id="PTHR43005:SF1">
    <property type="entry name" value="SPERMIDINE_PUTRESCINE TRANSPORT SYSTEM PERMEASE PROTEIN"/>
    <property type="match status" value="1"/>
</dbReference>
<feature type="transmembrane region" description="Helical" evidence="7">
    <location>
        <begin position="72"/>
        <end position="93"/>
    </location>
</feature>
<dbReference type="Pfam" id="PF00528">
    <property type="entry name" value="BPD_transp_1"/>
    <property type="match status" value="1"/>
</dbReference>
<keyword evidence="5 7" id="KW-1133">Transmembrane helix</keyword>
<comment type="caution">
    <text evidence="9">The sequence shown here is derived from an EMBL/GenBank/DDBJ whole genome shotgun (WGS) entry which is preliminary data.</text>
</comment>
<evidence type="ECO:0000259" key="8">
    <source>
        <dbReference type="PROSITE" id="PS50928"/>
    </source>
</evidence>
<dbReference type="RefSeq" id="WP_264144794.1">
    <property type="nucleotide sequence ID" value="NZ_JAOYEY010000051.1"/>
</dbReference>
<gene>
    <name evidence="9" type="ORF">OIH86_24180</name>
</gene>
<evidence type="ECO:0000256" key="5">
    <source>
        <dbReference type="ARBA" id="ARBA00022989"/>
    </source>
</evidence>
<feature type="transmembrane region" description="Helical" evidence="7">
    <location>
        <begin position="159"/>
        <end position="185"/>
    </location>
</feature>
<evidence type="ECO:0000256" key="4">
    <source>
        <dbReference type="ARBA" id="ARBA00022692"/>
    </source>
</evidence>
<comment type="subcellular location">
    <subcellularLocation>
        <location evidence="1 7">Cell membrane</location>
        <topology evidence="1 7">Multi-pass membrane protein</topology>
    </subcellularLocation>
</comment>
<accession>A0ABT3DPD7</accession>
<feature type="transmembrane region" description="Helical" evidence="7">
    <location>
        <begin position="105"/>
        <end position="125"/>
    </location>
</feature>
<evidence type="ECO:0000256" key="3">
    <source>
        <dbReference type="ARBA" id="ARBA00022475"/>
    </source>
</evidence>
<dbReference type="InterPro" id="IPR035906">
    <property type="entry name" value="MetI-like_sf"/>
</dbReference>
<feature type="transmembrane region" description="Helical" evidence="7">
    <location>
        <begin position="12"/>
        <end position="32"/>
    </location>
</feature>
<dbReference type="Gene3D" id="1.10.3720.10">
    <property type="entry name" value="MetI-like"/>
    <property type="match status" value="1"/>
</dbReference>
<evidence type="ECO:0000256" key="1">
    <source>
        <dbReference type="ARBA" id="ARBA00004651"/>
    </source>
</evidence>